<dbReference type="EMBL" id="BAAANN010000012">
    <property type="protein sequence ID" value="GAA1960806.1"/>
    <property type="molecule type" value="Genomic_DNA"/>
</dbReference>
<organism evidence="3 4">
    <name type="scientific">Amycolatopsis minnesotensis</name>
    <dbReference type="NCBI Taxonomy" id="337894"/>
    <lineage>
        <taxon>Bacteria</taxon>
        <taxon>Bacillati</taxon>
        <taxon>Actinomycetota</taxon>
        <taxon>Actinomycetes</taxon>
        <taxon>Pseudonocardiales</taxon>
        <taxon>Pseudonocardiaceae</taxon>
        <taxon>Amycolatopsis</taxon>
    </lineage>
</organism>
<dbReference type="InterPro" id="IPR035919">
    <property type="entry name" value="EAL_sf"/>
</dbReference>
<gene>
    <name evidence="3" type="ORF">GCM10009754_34340</name>
</gene>
<dbReference type="Gene3D" id="3.20.20.450">
    <property type="entry name" value="EAL domain"/>
    <property type="match status" value="1"/>
</dbReference>
<dbReference type="PANTHER" id="PTHR44757:SF2">
    <property type="entry name" value="BIOFILM ARCHITECTURE MAINTENANCE PROTEIN MBAA"/>
    <property type="match status" value="1"/>
</dbReference>
<evidence type="ECO:0000259" key="2">
    <source>
        <dbReference type="PROSITE" id="PS50883"/>
    </source>
</evidence>
<keyword evidence="4" id="KW-1185">Reference proteome</keyword>
<proteinExistence type="predicted"/>
<dbReference type="SUPFAM" id="SSF141868">
    <property type="entry name" value="EAL domain-like"/>
    <property type="match status" value="1"/>
</dbReference>
<evidence type="ECO:0000313" key="4">
    <source>
        <dbReference type="Proteomes" id="UP001501116"/>
    </source>
</evidence>
<feature type="domain" description="EAL" evidence="2">
    <location>
        <begin position="215"/>
        <end position="509"/>
    </location>
</feature>
<name>A0ABP5CB02_9PSEU</name>
<feature type="region of interest" description="Disordered" evidence="1">
    <location>
        <begin position="486"/>
        <end position="514"/>
    </location>
</feature>
<dbReference type="Pfam" id="PF00563">
    <property type="entry name" value="EAL"/>
    <property type="match status" value="1"/>
</dbReference>
<reference evidence="4" key="1">
    <citation type="journal article" date="2019" name="Int. J. Syst. Evol. Microbiol.">
        <title>The Global Catalogue of Microorganisms (GCM) 10K type strain sequencing project: providing services to taxonomists for standard genome sequencing and annotation.</title>
        <authorList>
            <consortium name="The Broad Institute Genomics Platform"/>
            <consortium name="The Broad Institute Genome Sequencing Center for Infectious Disease"/>
            <person name="Wu L."/>
            <person name="Ma J."/>
        </authorList>
    </citation>
    <scope>NUCLEOTIDE SEQUENCE [LARGE SCALE GENOMIC DNA]</scope>
    <source>
        <strain evidence="4">JCM 14545</strain>
    </source>
</reference>
<protein>
    <recommendedName>
        <fullName evidence="2">EAL domain-containing protein</fullName>
    </recommendedName>
</protein>
<evidence type="ECO:0000256" key="1">
    <source>
        <dbReference type="SAM" id="MobiDB-lite"/>
    </source>
</evidence>
<dbReference type="Proteomes" id="UP001501116">
    <property type="component" value="Unassembled WGS sequence"/>
</dbReference>
<accession>A0ABP5CB02</accession>
<evidence type="ECO:0000313" key="3">
    <source>
        <dbReference type="EMBL" id="GAA1960806.1"/>
    </source>
</evidence>
<dbReference type="PANTHER" id="PTHR44757">
    <property type="entry name" value="DIGUANYLATE CYCLASE DGCP"/>
    <property type="match status" value="1"/>
</dbReference>
<dbReference type="PROSITE" id="PS50883">
    <property type="entry name" value="EAL"/>
    <property type="match status" value="1"/>
</dbReference>
<dbReference type="RefSeq" id="WP_344419030.1">
    <property type="nucleotide sequence ID" value="NZ_BAAANN010000012.1"/>
</dbReference>
<comment type="caution">
    <text evidence="3">The sequence shown here is derived from an EMBL/GenBank/DDBJ whole genome shotgun (WGS) entry which is preliminary data.</text>
</comment>
<dbReference type="InterPro" id="IPR001633">
    <property type="entry name" value="EAL_dom"/>
</dbReference>
<sequence length="514" mass="54451">MTLFHRLYRRLRRTDRDPGFGLLVRAITAPPTAAERALIAAVERDLTAPVPVVDAAGGPDATEAGFSRAVASAEPAPEAGVVLVIRIPALSRWQAKVPAPVLSAVIRPVLADRVTAALGPLFPIQLSGDGDDLVAVLWPSRLDDLPSALRTLAVSLSVPFPLGGKHAIVQPQFGLAPVRTTREDAVAVARIGLPETSVLRWTPEATPGSRRMASLLSDLPAARAALAAGRFTLLHQHIRRVDGFTVAGTRAIPSWTDETGSARAFTELGELADATRLSHHVLDHTLPALGHDLALWHTDQRGPGEPDLFCLLDVSEQILRDRYLSDQLPAALDRSAAPAELFVLGIPHTALTDVPGIDAHLAELHGLGVGLALTGYGHPGTPLSVLTRHPWQFLVIRAEIINILAKYSTKDLPPPANCTDEKQRADREDSRNTVIPAALIRTAHTLGIPLLAENTTIGAARHGLGRGSDLHTTPNRTPVTAAGITAAQSWRASPAEPESALGLPAQRGGPGSPP</sequence>
<dbReference type="InterPro" id="IPR052155">
    <property type="entry name" value="Biofilm_reg_signaling"/>
</dbReference>